<feature type="compositionally biased region" description="Acidic residues" evidence="1">
    <location>
        <begin position="139"/>
        <end position="163"/>
    </location>
</feature>
<dbReference type="GeneID" id="87827667"/>
<sequence length="251" mass="26907">MSIRPSSSASRSRASGEYRELRVDNKPAVKALIYFSGRNPRKTKSIRRYYEEDFDARSTGSSGSMFSWSSGTSSVCLVETTNPYWYWDGAADSTPYSSSPSRSSRKRKSSSKKGRSSRSSHRTSPTPTGSTWGPRPATVEDDDDDDDYDDDSSSSSEWGDDYGDQPAAGGAYPPPHPGMMHPGPPPGGAYHPVYGGGMPYPPHGTPHPGMHPNGFPMPPPPPPMAGGMPPPPPPGGHFVTGRDGIQVFVDG</sequence>
<feature type="compositionally biased region" description="Basic residues" evidence="1">
    <location>
        <begin position="103"/>
        <end position="121"/>
    </location>
</feature>
<keyword evidence="3" id="KW-1185">Reference proteome</keyword>
<reference evidence="2" key="2">
    <citation type="submission" date="2023-05" db="EMBL/GenBank/DDBJ databases">
        <authorList>
            <consortium name="Lawrence Berkeley National Laboratory"/>
            <person name="Steindorff A."/>
            <person name="Hensen N."/>
            <person name="Bonometti L."/>
            <person name="Westerberg I."/>
            <person name="Brannstrom I.O."/>
            <person name="Guillou S."/>
            <person name="Cros-Aarteil S."/>
            <person name="Calhoun S."/>
            <person name="Haridas S."/>
            <person name="Kuo A."/>
            <person name="Mondo S."/>
            <person name="Pangilinan J."/>
            <person name="Riley R."/>
            <person name="Labutti K."/>
            <person name="Andreopoulos B."/>
            <person name="Lipzen A."/>
            <person name="Chen C."/>
            <person name="Yanf M."/>
            <person name="Daum C."/>
            <person name="Ng V."/>
            <person name="Clum A."/>
            <person name="Ohm R."/>
            <person name="Martin F."/>
            <person name="Silar P."/>
            <person name="Natvig D."/>
            <person name="Lalanne C."/>
            <person name="Gautier V."/>
            <person name="Ament-Velasquez S.L."/>
            <person name="Kruys A."/>
            <person name="Hutchinson M.I."/>
            <person name="Powell A.J."/>
            <person name="Barry K."/>
            <person name="Miller A.N."/>
            <person name="Grigoriev I.V."/>
            <person name="Debuchy R."/>
            <person name="Gladieux P."/>
            <person name="Thoren M.H."/>
            <person name="Johannesson H."/>
        </authorList>
    </citation>
    <scope>NUCLEOTIDE SEQUENCE</scope>
    <source>
        <strain evidence="2">CBS 731.68</strain>
    </source>
</reference>
<evidence type="ECO:0000313" key="2">
    <source>
        <dbReference type="EMBL" id="KAK4128442.1"/>
    </source>
</evidence>
<dbReference type="AlphaFoldDB" id="A0AAN6U8N7"/>
<feature type="compositionally biased region" description="Pro residues" evidence="1">
    <location>
        <begin position="172"/>
        <end position="187"/>
    </location>
</feature>
<dbReference type="EMBL" id="MU853223">
    <property type="protein sequence ID" value="KAK4128442.1"/>
    <property type="molecule type" value="Genomic_DNA"/>
</dbReference>
<name>A0AAN6U8N7_9PEZI</name>
<feature type="compositionally biased region" description="Pro residues" evidence="1">
    <location>
        <begin position="215"/>
        <end position="235"/>
    </location>
</feature>
<feature type="compositionally biased region" description="Low complexity" evidence="1">
    <location>
        <begin position="1"/>
        <end position="13"/>
    </location>
</feature>
<feature type="compositionally biased region" description="Low complexity" evidence="1">
    <location>
        <begin position="93"/>
        <end position="102"/>
    </location>
</feature>
<evidence type="ECO:0000256" key="1">
    <source>
        <dbReference type="SAM" id="MobiDB-lite"/>
    </source>
</evidence>
<dbReference type="RefSeq" id="XP_062652213.1">
    <property type="nucleotide sequence ID" value="XM_062790898.1"/>
</dbReference>
<proteinExistence type="predicted"/>
<accession>A0AAN6U8N7</accession>
<gene>
    <name evidence="2" type="ORF">N657DRAFT_629549</name>
</gene>
<feature type="region of interest" description="Disordered" evidence="1">
    <location>
        <begin position="1"/>
        <end position="21"/>
    </location>
</feature>
<evidence type="ECO:0000313" key="3">
    <source>
        <dbReference type="Proteomes" id="UP001302602"/>
    </source>
</evidence>
<feature type="region of interest" description="Disordered" evidence="1">
    <location>
        <begin position="92"/>
        <end position="238"/>
    </location>
</feature>
<comment type="caution">
    <text evidence="2">The sequence shown here is derived from an EMBL/GenBank/DDBJ whole genome shotgun (WGS) entry which is preliminary data.</text>
</comment>
<feature type="compositionally biased region" description="Low complexity" evidence="1">
    <location>
        <begin position="122"/>
        <end position="136"/>
    </location>
</feature>
<protein>
    <submittedName>
        <fullName evidence="2">Uncharacterized protein</fullName>
    </submittedName>
</protein>
<reference evidence="2" key="1">
    <citation type="journal article" date="2023" name="Mol. Phylogenet. Evol.">
        <title>Genome-scale phylogeny and comparative genomics of the fungal order Sordariales.</title>
        <authorList>
            <person name="Hensen N."/>
            <person name="Bonometti L."/>
            <person name="Westerberg I."/>
            <person name="Brannstrom I.O."/>
            <person name="Guillou S."/>
            <person name="Cros-Aarteil S."/>
            <person name="Calhoun S."/>
            <person name="Haridas S."/>
            <person name="Kuo A."/>
            <person name="Mondo S."/>
            <person name="Pangilinan J."/>
            <person name="Riley R."/>
            <person name="LaButti K."/>
            <person name="Andreopoulos B."/>
            <person name="Lipzen A."/>
            <person name="Chen C."/>
            <person name="Yan M."/>
            <person name="Daum C."/>
            <person name="Ng V."/>
            <person name="Clum A."/>
            <person name="Steindorff A."/>
            <person name="Ohm R.A."/>
            <person name="Martin F."/>
            <person name="Silar P."/>
            <person name="Natvig D.O."/>
            <person name="Lalanne C."/>
            <person name="Gautier V."/>
            <person name="Ament-Velasquez S.L."/>
            <person name="Kruys A."/>
            <person name="Hutchinson M.I."/>
            <person name="Powell A.J."/>
            <person name="Barry K."/>
            <person name="Miller A.N."/>
            <person name="Grigoriev I.V."/>
            <person name="Debuchy R."/>
            <person name="Gladieux P."/>
            <person name="Hiltunen Thoren M."/>
            <person name="Johannesson H."/>
        </authorList>
    </citation>
    <scope>NUCLEOTIDE SEQUENCE</scope>
    <source>
        <strain evidence="2">CBS 731.68</strain>
    </source>
</reference>
<organism evidence="2 3">
    <name type="scientific">Parathielavia appendiculata</name>
    <dbReference type="NCBI Taxonomy" id="2587402"/>
    <lineage>
        <taxon>Eukaryota</taxon>
        <taxon>Fungi</taxon>
        <taxon>Dikarya</taxon>
        <taxon>Ascomycota</taxon>
        <taxon>Pezizomycotina</taxon>
        <taxon>Sordariomycetes</taxon>
        <taxon>Sordariomycetidae</taxon>
        <taxon>Sordariales</taxon>
        <taxon>Chaetomiaceae</taxon>
        <taxon>Parathielavia</taxon>
    </lineage>
</organism>
<dbReference type="Proteomes" id="UP001302602">
    <property type="component" value="Unassembled WGS sequence"/>
</dbReference>